<evidence type="ECO:0000313" key="3">
    <source>
        <dbReference type="Proteomes" id="UP001219568"/>
    </source>
</evidence>
<dbReference type="EMBL" id="JAQJZL010000005">
    <property type="protein sequence ID" value="KAJ6041367.1"/>
    <property type="molecule type" value="Genomic_DNA"/>
</dbReference>
<comment type="caution">
    <text evidence="2">The sequence shown here is derived from an EMBL/GenBank/DDBJ whole genome shotgun (WGS) entry which is preliminary data.</text>
</comment>
<evidence type="ECO:0000259" key="1">
    <source>
        <dbReference type="PROSITE" id="PS50097"/>
    </source>
</evidence>
<reference evidence="2" key="2">
    <citation type="submission" date="2023-01" db="EMBL/GenBank/DDBJ databases">
        <authorList>
            <person name="Petersen C."/>
        </authorList>
    </citation>
    <scope>NUCLEOTIDE SEQUENCE</scope>
    <source>
        <strain evidence="2">IBT 15450</strain>
    </source>
</reference>
<dbReference type="Proteomes" id="UP001219568">
    <property type="component" value="Unassembled WGS sequence"/>
</dbReference>
<gene>
    <name evidence="2" type="ORF">N7460_006757</name>
</gene>
<proteinExistence type="predicted"/>
<organism evidence="2 3">
    <name type="scientific">Penicillium canescens</name>
    <dbReference type="NCBI Taxonomy" id="5083"/>
    <lineage>
        <taxon>Eukaryota</taxon>
        <taxon>Fungi</taxon>
        <taxon>Dikarya</taxon>
        <taxon>Ascomycota</taxon>
        <taxon>Pezizomycotina</taxon>
        <taxon>Eurotiomycetes</taxon>
        <taxon>Eurotiomycetidae</taxon>
        <taxon>Eurotiales</taxon>
        <taxon>Aspergillaceae</taxon>
        <taxon>Penicillium</taxon>
    </lineage>
</organism>
<evidence type="ECO:0000313" key="2">
    <source>
        <dbReference type="EMBL" id="KAJ6041367.1"/>
    </source>
</evidence>
<sequence>MGFPNLQPILQSLLDSGRYSDLTISCEGQKFQVHRAIVCSQSPFFDAAVKGGFKEASLSHVDLPDDELATIQRVVSFLYLQDYEDTDRSHFQNRKCPSGIDMEPHAAMWNNLGVFMAADKFDISCLKTLARSRIMDWIDKNAKKSPLIVREIWITIPPLETELRDAIIKSISCNAQEFLTYNESMVIMTDIPDVTISVLKRIVEENSSLKLKLQQQKKTVRYPDNWMRDQI</sequence>
<dbReference type="CDD" id="cd18186">
    <property type="entry name" value="BTB_POZ_ZBTB_KLHL-like"/>
    <property type="match status" value="1"/>
</dbReference>
<dbReference type="Gene3D" id="3.30.710.10">
    <property type="entry name" value="Potassium Channel Kv1.1, Chain A"/>
    <property type="match status" value="1"/>
</dbReference>
<dbReference type="SUPFAM" id="SSF54695">
    <property type="entry name" value="POZ domain"/>
    <property type="match status" value="1"/>
</dbReference>
<dbReference type="InterPro" id="IPR011333">
    <property type="entry name" value="SKP1/BTB/POZ_sf"/>
</dbReference>
<protein>
    <recommendedName>
        <fullName evidence="1">BTB domain-containing protein</fullName>
    </recommendedName>
</protein>
<name>A0AAD6IB78_PENCN</name>
<keyword evidence="3" id="KW-1185">Reference proteome</keyword>
<dbReference type="SMART" id="SM00225">
    <property type="entry name" value="BTB"/>
    <property type="match status" value="1"/>
</dbReference>
<dbReference type="Pfam" id="PF00651">
    <property type="entry name" value="BTB"/>
    <property type="match status" value="1"/>
</dbReference>
<dbReference type="PROSITE" id="PS50097">
    <property type="entry name" value="BTB"/>
    <property type="match status" value="1"/>
</dbReference>
<feature type="domain" description="BTB" evidence="1">
    <location>
        <begin position="20"/>
        <end position="87"/>
    </location>
</feature>
<dbReference type="AlphaFoldDB" id="A0AAD6IB78"/>
<dbReference type="PANTHER" id="PTHR47843">
    <property type="entry name" value="BTB DOMAIN-CONTAINING PROTEIN-RELATED"/>
    <property type="match status" value="1"/>
</dbReference>
<dbReference type="PANTHER" id="PTHR47843:SF5">
    <property type="entry name" value="BTB_POZ DOMAIN PROTEIN"/>
    <property type="match status" value="1"/>
</dbReference>
<dbReference type="InterPro" id="IPR000210">
    <property type="entry name" value="BTB/POZ_dom"/>
</dbReference>
<accession>A0AAD6IB78</accession>
<reference evidence="2" key="1">
    <citation type="journal article" date="2023" name="IMA Fungus">
        <title>Comparative genomic study of the Penicillium genus elucidates a diverse pangenome and 15 lateral gene transfer events.</title>
        <authorList>
            <person name="Petersen C."/>
            <person name="Sorensen T."/>
            <person name="Nielsen M.R."/>
            <person name="Sondergaard T.E."/>
            <person name="Sorensen J.L."/>
            <person name="Fitzpatrick D.A."/>
            <person name="Frisvad J.C."/>
            <person name="Nielsen K.L."/>
        </authorList>
    </citation>
    <scope>NUCLEOTIDE SEQUENCE</scope>
    <source>
        <strain evidence="2">IBT 15450</strain>
    </source>
</reference>